<reference evidence="2" key="1">
    <citation type="submission" date="2017-02" db="UniProtKB">
        <authorList>
            <consortium name="WormBaseParasite"/>
        </authorList>
    </citation>
    <scope>IDENTIFICATION</scope>
</reference>
<evidence type="ECO:0000313" key="2">
    <source>
        <dbReference type="WBParaSite" id="ALUE_0000224801-mRNA-1"/>
    </source>
</evidence>
<keyword evidence="1" id="KW-1185">Reference proteome</keyword>
<dbReference type="AlphaFoldDB" id="A0A0M3HL53"/>
<protein>
    <submittedName>
        <fullName evidence="2">Mobile element protein</fullName>
    </submittedName>
</protein>
<organism evidence="1 2">
    <name type="scientific">Ascaris lumbricoides</name>
    <name type="common">Giant roundworm</name>
    <dbReference type="NCBI Taxonomy" id="6252"/>
    <lineage>
        <taxon>Eukaryota</taxon>
        <taxon>Metazoa</taxon>
        <taxon>Ecdysozoa</taxon>
        <taxon>Nematoda</taxon>
        <taxon>Chromadorea</taxon>
        <taxon>Rhabditida</taxon>
        <taxon>Spirurina</taxon>
        <taxon>Ascaridomorpha</taxon>
        <taxon>Ascaridoidea</taxon>
        <taxon>Ascarididae</taxon>
        <taxon>Ascaris</taxon>
    </lineage>
</organism>
<dbReference type="WBParaSite" id="ALUE_0000224801-mRNA-1">
    <property type="protein sequence ID" value="ALUE_0000224801-mRNA-1"/>
    <property type="gene ID" value="ALUE_0000224801"/>
</dbReference>
<dbReference type="Proteomes" id="UP000036681">
    <property type="component" value="Unplaced"/>
</dbReference>
<evidence type="ECO:0000313" key="1">
    <source>
        <dbReference type="Proteomes" id="UP000036681"/>
    </source>
</evidence>
<proteinExistence type="predicted"/>
<accession>A0A0M3HL53</accession>
<sequence>MISAEILLQLFADCFLPESRHSKVKLPTAQQSRHRFLHPHP</sequence>
<name>A0A0M3HL53_ASCLU</name>